<evidence type="ECO:0000256" key="4">
    <source>
        <dbReference type="ARBA" id="ARBA00022989"/>
    </source>
</evidence>
<reference evidence="7 8" key="1">
    <citation type="submission" date="2018-03" db="EMBL/GenBank/DDBJ databases">
        <title>Genomic Encyclopedia of Archaeal and Bacterial Type Strains, Phase II (KMG-II): from individual species to whole genera.</title>
        <authorList>
            <person name="Goeker M."/>
        </authorList>
    </citation>
    <scope>NUCLEOTIDE SEQUENCE [LARGE SCALE GENOMIC DNA]</scope>
    <source>
        <strain evidence="7 8">DSM 43146</strain>
    </source>
</reference>
<keyword evidence="8" id="KW-1185">Reference proteome</keyword>
<feature type="transmembrane region" description="Helical" evidence="6">
    <location>
        <begin position="137"/>
        <end position="164"/>
    </location>
</feature>
<feature type="transmembrane region" description="Helical" evidence="6">
    <location>
        <begin position="95"/>
        <end position="117"/>
    </location>
</feature>
<dbReference type="GO" id="GO:0005886">
    <property type="term" value="C:plasma membrane"/>
    <property type="evidence" value="ECO:0007669"/>
    <property type="project" value="UniProtKB-SubCell"/>
</dbReference>
<evidence type="ECO:0000313" key="7">
    <source>
        <dbReference type="EMBL" id="PRX19313.1"/>
    </source>
</evidence>
<proteinExistence type="predicted"/>
<protein>
    <submittedName>
        <fullName evidence="7">Uncharacterized BrkB/YihY/UPF0761 family membrane protein</fullName>
    </submittedName>
</protein>
<sequence>MNLRRIDDLQRRWGPLGFGYAVVRKYLDDGGPREAALITYYGFLSLFPTLLLGVAAVSQVLARRPELRQEMITAIVPPALQPGIESSMAALSASYTALIFGVFGLIFSGTGVGLSAYETLNHVAHVPIRKRAGLVSLYLRAMAALAAILAGTVTIGALTVAAFAAPVALLGAWAIAAGVLLAVTRILLMRPAPLRSLWPAAVIGAAGITGLLNLGALVLPDLVRRAGRVYGAFATVAGIFTLLYLLGNVLVLAAEIAAVRHARLWPRALDPARPTAADARAMSLLAREQERIPAARIDYTLRTPPT</sequence>
<dbReference type="InterPro" id="IPR017039">
    <property type="entry name" value="Virul_fac_BrkB"/>
</dbReference>
<keyword evidence="3 6" id="KW-0812">Transmembrane</keyword>
<accession>A0A2T0K8U3</accession>
<comment type="caution">
    <text evidence="7">The sequence shown here is derived from an EMBL/GenBank/DDBJ whole genome shotgun (WGS) entry which is preliminary data.</text>
</comment>
<evidence type="ECO:0000256" key="5">
    <source>
        <dbReference type="ARBA" id="ARBA00023136"/>
    </source>
</evidence>
<dbReference type="Pfam" id="PF03631">
    <property type="entry name" value="Virul_fac_BrkB"/>
    <property type="match status" value="1"/>
</dbReference>
<evidence type="ECO:0000256" key="3">
    <source>
        <dbReference type="ARBA" id="ARBA00022692"/>
    </source>
</evidence>
<dbReference type="Proteomes" id="UP000239415">
    <property type="component" value="Unassembled WGS sequence"/>
</dbReference>
<feature type="transmembrane region" description="Helical" evidence="6">
    <location>
        <begin position="231"/>
        <end position="254"/>
    </location>
</feature>
<feature type="transmembrane region" description="Helical" evidence="6">
    <location>
        <begin position="170"/>
        <end position="188"/>
    </location>
</feature>
<evidence type="ECO:0000256" key="1">
    <source>
        <dbReference type="ARBA" id="ARBA00004651"/>
    </source>
</evidence>
<dbReference type="AlphaFoldDB" id="A0A2T0K8U3"/>
<evidence type="ECO:0000256" key="6">
    <source>
        <dbReference type="SAM" id="Phobius"/>
    </source>
</evidence>
<dbReference type="OrthoDB" id="3349406at2"/>
<name>A0A2T0K8U3_9ACTN</name>
<dbReference type="EMBL" id="PVMZ01000010">
    <property type="protein sequence ID" value="PRX19313.1"/>
    <property type="molecule type" value="Genomic_DNA"/>
</dbReference>
<comment type="subcellular location">
    <subcellularLocation>
        <location evidence="1">Cell membrane</location>
        <topology evidence="1">Multi-pass membrane protein</topology>
    </subcellularLocation>
</comment>
<evidence type="ECO:0000313" key="8">
    <source>
        <dbReference type="Proteomes" id="UP000239415"/>
    </source>
</evidence>
<keyword evidence="4 6" id="KW-1133">Transmembrane helix</keyword>
<feature type="transmembrane region" description="Helical" evidence="6">
    <location>
        <begin position="200"/>
        <end position="219"/>
    </location>
</feature>
<evidence type="ECO:0000256" key="2">
    <source>
        <dbReference type="ARBA" id="ARBA00022475"/>
    </source>
</evidence>
<keyword evidence="2" id="KW-1003">Cell membrane</keyword>
<dbReference type="RefSeq" id="WP_106322169.1">
    <property type="nucleotide sequence ID" value="NZ_BOMO01000055.1"/>
</dbReference>
<gene>
    <name evidence="7" type="ORF">CLV67_11065</name>
</gene>
<organism evidence="7 8">
    <name type="scientific">Actinoplanes italicus</name>
    <dbReference type="NCBI Taxonomy" id="113567"/>
    <lineage>
        <taxon>Bacteria</taxon>
        <taxon>Bacillati</taxon>
        <taxon>Actinomycetota</taxon>
        <taxon>Actinomycetes</taxon>
        <taxon>Micromonosporales</taxon>
        <taxon>Micromonosporaceae</taxon>
        <taxon>Actinoplanes</taxon>
    </lineage>
</organism>
<feature type="transmembrane region" description="Helical" evidence="6">
    <location>
        <begin position="40"/>
        <end position="61"/>
    </location>
</feature>
<dbReference type="PANTHER" id="PTHR30213">
    <property type="entry name" value="INNER MEMBRANE PROTEIN YHJD"/>
    <property type="match status" value="1"/>
</dbReference>
<dbReference type="PANTHER" id="PTHR30213:SF1">
    <property type="entry name" value="INNER MEMBRANE PROTEIN YHJD"/>
    <property type="match status" value="1"/>
</dbReference>
<keyword evidence="5 6" id="KW-0472">Membrane</keyword>